<reference evidence="5" key="1">
    <citation type="submission" date="2025-08" db="UniProtKB">
        <authorList>
            <consortium name="RefSeq"/>
        </authorList>
    </citation>
    <scope>IDENTIFICATION</scope>
</reference>
<feature type="region of interest" description="Disordered" evidence="1">
    <location>
        <begin position="424"/>
        <end position="455"/>
    </location>
</feature>
<keyword evidence="2" id="KW-1133">Transmembrane helix</keyword>
<feature type="compositionally biased region" description="Polar residues" evidence="1">
    <location>
        <begin position="566"/>
        <end position="576"/>
    </location>
</feature>
<feature type="compositionally biased region" description="Polar residues" evidence="1">
    <location>
        <begin position="238"/>
        <end position="252"/>
    </location>
</feature>
<dbReference type="SUPFAM" id="SSF49265">
    <property type="entry name" value="Fibronectin type III"/>
    <property type="match status" value="1"/>
</dbReference>
<feature type="region of interest" description="Disordered" evidence="1">
    <location>
        <begin position="512"/>
        <end position="591"/>
    </location>
</feature>
<dbReference type="RefSeq" id="XP_005107222.1">
    <property type="nucleotide sequence ID" value="XM_005107165.3"/>
</dbReference>
<feature type="compositionally biased region" description="Low complexity" evidence="1">
    <location>
        <begin position="522"/>
        <end position="560"/>
    </location>
</feature>
<dbReference type="Proteomes" id="UP000694888">
    <property type="component" value="Unplaced"/>
</dbReference>
<feature type="compositionally biased region" description="Polar residues" evidence="1">
    <location>
        <begin position="359"/>
        <end position="368"/>
    </location>
</feature>
<gene>
    <name evidence="5" type="primary">LOC101856837</name>
</gene>
<evidence type="ECO:0000256" key="1">
    <source>
        <dbReference type="SAM" id="MobiDB-lite"/>
    </source>
</evidence>
<feature type="region of interest" description="Disordered" evidence="1">
    <location>
        <begin position="351"/>
        <end position="382"/>
    </location>
</feature>
<dbReference type="InterPro" id="IPR003961">
    <property type="entry name" value="FN3_dom"/>
</dbReference>
<protein>
    <submittedName>
        <fullName evidence="5">Rho GTPase-activating protein gacZ</fullName>
    </submittedName>
</protein>
<feature type="region of interest" description="Disordered" evidence="1">
    <location>
        <begin position="140"/>
        <end position="256"/>
    </location>
</feature>
<feature type="compositionally biased region" description="Polar residues" evidence="1">
    <location>
        <begin position="141"/>
        <end position="155"/>
    </location>
</feature>
<dbReference type="PROSITE" id="PS50853">
    <property type="entry name" value="FN3"/>
    <property type="match status" value="1"/>
</dbReference>
<evidence type="ECO:0000313" key="5">
    <source>
        <dbReference type="RefSeq" id="XP_005107222.1"/>
    </source>
</evidence>
<dbReference type="InterPro" id="IPR036116">
    <property type="entry name" value="FN3_sf"/>
</dbReference>
<sequence>MRDCWRSFRSGRQEKTWEGQVIILFCFGFASIHGATTYIPGINAQSNSPTSVDVTWVLPEGVKPIVCHIFISPTENKDNFISQHIVEDQSEGHFVLNYLDPGQKYHVFLSCQLKRGTVNAHVPVTTISNGDEELERIGRLRTNTSEQLSKQATSRENAHSSPRRESSQNEGSKTRNLKTTELPPSSNSENGSLSSSQRAPSKFVYSTKSPSIRQERRTSSPGQDHRPRPSKRRLPIRNRNNPTDTRTQLPTSESRHYDRVIYHTTYPPMKVRNSRKLTDSYRKTFITPPTPDPIAGRWTSQPGDGNGQEVEEESQHKLWQWVAIGCGSGIGSILLVSGLLFLVKSVVKTERKRRKSQVKTDNPGSPSSVVAEPPSGEREYVRWDNPPLTAQNNLAVPGRGKVADSVYSWGSEFDVLDAPENPYGNCDSLGIPTLTVTSDKESPSPPPPRRPPRTYQKFASASNALFRNVFGKIRNSAHYFNRDSTGSNVQETYQPNSAIAAAAAPTYGTENYRYGNGSSQTNHNYNNNSNNYSNNHSNSNYNNNNNSNYNNNNNNNLSLNIPVPVSGSSSNNQQAYRNVPVYDQEENLYVN</sequence>
<evidence type="ECO:0000259" key="3">
    <source>
        <dbReference type="PROSITE" id="PS50853"/>
    </source>
</evidence>
<feature type="compositionally biased region" description="Basic and acidic residues" evidence="1">
    <location>
        <begin position="213"/>
        <end position="227"/>
    </location>
</feature>
<evidence type="ECO:0000313" key="4">
    <source>
        <dbReference type="Proteomes" id="UP000694888"/>
    </source>
</evidence>
<feature type="compositionally biased region" description="Basic and acidic residues" evidence="1">
    <location>
        <begin position="156"/>
        <end position="167"/>
    </location>
</feature>
<feature type="transmembrane region" description="Helical" evidence="2">
    <location>
        <begin position="21"/>
        <end position="41"/>
    </location>
</feature>
<keyword evidence="2" id="KW-0472">Membrane</keyword>
<feature type="region of interest" description="Disordered" evidence="1">
    <location>
        <begin position="285"/>
        <end position="309"/>
    </location>
</feature>
<feature type="transmembrane region" description="Helical" evidence="2">
    <location>
        <begin position="318"/>
        <end position="343"/>
    </location>
</feature>
<evidence type="ECO:0000256" key="2">
    <source>
        <dbReference type="SAM" id="Phobius"/>
    </source>
</evidence>
<dbReference type="Gene3D" id="2.60.40.10">
    <property type="entry name" value="Immunoglobulins"/>
    <property type="match status" value="1"/>
</dbReference>
<organism evidence="4 5">
    <name type="scientific">Aplysia californica</name>
    <name type="common">California sea hare</name>
    <dbReference type="NCBI Taxonomy" id="6500"/>
    <lineage>
        <taxon>Eukaryota</taxon>
        <taxon>Metazoa</taxon>
        <taxon>Spiralia</taxon>
        <taxon>Lophotrochozoa</taxon>
        <taxon>Mollusca</taxon>
        <taxon>Gastropoda</taxon>
        <taxon>Heterobranchia</taxon>
        <taxon>Euthyneura</taxon>
        <taxon>Tectipleura</taxon>
        <taxon>Aplysiida</taxon>
        <taxon>Aplysioidea</taxon>
        <taxon>Aplysiidae</taxon>
        <taxon>Aplysia</taxon>
    </lineage>
</organism>
<proteinExistence type="predicted"/>
<keyword evidence="4" id="KW-1185">Reference proteome</keyword>
<dbReference type="InterPro" id="IPR013783">
    <property type="entry name" value="Ig-like_fold"/>
</dbReference>
<dbReference type="GeneID" id="101856837"/>
<feature type="compositionally biased region" description="Low complexity" evidence="1">
    <location>
        <begin position="181"/>
        <end position="196"/>
    </location>
</feature>
<feature type="domain" description="Fibronectin type-III" evidence="3">
    <location>
        <begin position="39"/>
        <end position="132"/>
    </location>
</feature>
<accession>A0ABM0K2H8</accession>
<keyword evidence="2" id="KW-0812">Transmembrane</keyword>
<name>A0ABM0K2H8_APLCA</name>